<feature type="active site" description="Nucleophile" evidence="2">
    <location>
        <position position="46"/>
    </location>
</feature>
<accession>A0A9N8HAT2</accession>
<dbReference type="InterPro" id="IPR033562">
    <property type="entry name" value="PLPL"/>
</dbReference>
<dbReference type="AlphaFoldDB" id="A0A9N8HAT2"/>
<organism evidence="4 5">
    <name type="scientific">Seminavis robusta</name>
    <dbReference type="NCBI Taxonomy" id="568900"/>
    <lineage>
        <taxon>Eukaryota</taxon>
        <taxon>Sar</taxon>
        <taxon>Stramenopiles</taxon>
        <taxon>Ochrophyta</taxon>
        <taxon>Bacillariophyta</taxon>
        <taxon>Bacillariophyceae</taxon>
        <taxon>Bacillariophycidae</taxon>
        <taxon>Naviculales</taxon>
        <taxon>Naviculaceae</taxon>
        <taxon>Seminavis</taxon>
    </lineage>
</organism>
<gene>
    <name evidence="4" type="ORF">SEMRO_159_G071860.1</name>
</gene>
<dbReference type="Gene3D" id="3.40.1090.10">
    <property type="entry name" value="Cytosolic phospholipase A2 catalytic domain"/>
    <property type="match status" value="1"/>
</dbReference>
<sequence>MRPATTTTGFSLSPGGLLLPYHMGALEALEHHQQLDLDQTPLAGSSAGSIAVAAMACGIRGPQVLEATSQIADECTQEGGTRGRLLGKLRTTLNELITDEHFQVLQERPIVIAHQQVLPTWTSRHETSFASRQDLIQAICHSSSFPFFTTNWPCVLDTSRRGRVPRLVVDGFFAVPRERFGCPDFALAHEQQSSSNNNKDTTAFAAVDRTVFISVFPRDKIGIDAADPEDCISPAYRGVDQMQNLLRLATQSASRQEYAAVYEDGWKDAEQWCQRQQEQTLVQEEDSATTALN</sequence>
<protein>
    <submittedName>
        <fullName evidence="4">Patatin-like phospholipase domain containing</fullName>
    </submittedName>
</protein>
<evidence type="ECO:0000259" key="3">
    <source>
        <dbReference type="PROSITE" id="PS51635"/>
    </source>
</evidence>
<comment type="caution">
    <text evidence="4">The sequence shown here is derived from an EMBL/GenBank/DDBJ whole genome shotgun (WGS) entry which is preliminary data.</text>
</comment>
<feature type="active site" description="Proton acceptor" evidence="2">
    <location>
        <position position="157"/>
    </location>
</feature>
<evidence type="ECO:0000256" key="1">
    <source>
        <dbReference type="ARBA" id="ARBA00023098"/>
    </source>
</evidence>
<dbReference type="PROSITE" id="PS51635">
    <property type="entry name" value="PNPLA"/>
    <property type="match status" value="1"/>
</dbReference>
<dbReference type="GO" id="GO:0019433">
    <property type="term" value="P:triglyceride catabolic process"/>
    <property type="evidence" value="ECO:0007669"/>
    <property type="project" value="TreeGrafter"/>
</dbReference>
<name>A0A9N8HAT2_9STRA</name>
<dbReference type="GO" id="GO:0005737">
    <property type="term" value="C:cytoplasm"/>
    <property type="evidence" value="ECO:0007669"/>
    <property type="project" value="TreeGrafter"/>
</dbReference>
<dbReference type="Pfam" id="PF01734">
    <property type="entry name" value="Patatin"/>
    <property type="match status" value="1"/>
</dbReference>
<dbReference type="PANTHER" id="PTHR12406">
    <property type="entry name" value="CALCIUM-INDEPENDENT PHOSPHOLIPASE A2 IPLA2 -RELATED"/>
    <property type="match status" value="1"/>
</dbReference>
<reference evidence="4" key="1">
    <citation type="submission" date="2020-06" db="EMBL/GenBank/DDBJ databases">
        <authorList>
            <consortium name="Plant Systems Biology data submission"/>
        </authorList>
    </citation>
    <scope>NUCLEOTIDE SEQUENCE</scope>
    <source>
        <strain evidence="4">D6</strain>
    </source>
</reference>
<dbReference type="GO" id="GO:0055088">
    <property type="term" value="P:lipid homeostasis"/>
    <property type="evidence" value="ECO:0007669"/>
    <property type="project" value="TreeGrafter"/>
</dbReference>
<dbReference type="OrthoDB" id="197155at2759"/>
<dbReference type="InterPro" id="IPR016035">
    <property type="entry name" value="Acyl_Trfase/lysoPLipase"/>
</dbReference>
<evidence type="ECO:0000313" key="5">
    <source>
        <dbReference type="Proteomes" id="UP001153069"/>
    </source>
</evidence>
<evidence type="ECO:0000256" key="2">
    <source>
        <dbReference type="PROSITE-ProRule" id="PRU01161"/>
    </source>
</evidence>
<keyword evidence="5" id="KW-1185">Reference proteome</keyword>
<dbReference type="EMBL" id="CAICTM010000158">
    <property type="protein sequence ID" value="CAB9503218.1"/>
    <property type="molecule type" value="Genomic_DNA"/>
</dbReference>
<feature type="short sequence motif" description="GXSXG" evidence="2">
    <location>
        <begin position="44"/>
        <end position="48"/>
    </location>
</feature>
<dbReference type="Proteomes" id="UP001153069">
    <property type="component" value="Unassembled WGS sequence"/>
</dbReference>
<dbReference type="GO" id="GO:0005811">
    <property type="term" value="C:lipid droplet"/>
    <property type="evidence" value="ECO:0007669"/>
    <property type="project" value="TreeGrafter"/>
</dbReference>
<dbReference type="PANTHER" id="PTHR12406:SF7">
    <property type="entry name" value="PATATIN-LIKE PHOSPHOLIPASE DOMAIN-CONTAINING PROTEIN 4"/>
    <property type="match status" value="1"/>
</dbReference>
<comment type="caution">
    <text evidence="2">Lacks conserved residue(s) required for the propagation of feature annotation.</text>
</comment>
<proteinExistence type="predicted"/>
<keyword evidence="1 2" id="KW-0443">Lipid metabolism</keyword>
<dbReference type="SUPFAM" id="SSF52151">
    <property type="entry name" value="FabD/lysophospholipase-like"/>
    <property type="match status" value="1"/>
</dbReference>
<keyword evidence="2" id="KW-0378">Hydrolase</keyword>
<keyword evidence="2" id="KW-0442">Lipid degradation</keyword>
<dbReference type="InterPro" id="IPR002641">
    <property type="entry name" value="PNPLA_dom"/>
</dbReference>
<evidence type="ECO:0000313" key="4">
    <source>
        <dbReference type="EMBL" id="CAB9503218.1"/>
    </source>
</evidence>
<feature type="domain" description="PNPLA" evidence="3">
    <location>
        <begin position="10"/>
        <end position="170"/>
    </location>
</feature>
<dbReference type="GO" id="GO:0016020">
    <property type="term" value="C:membrane"/>
    <property type="evidence" value="ECO:0007669"/>
    <property type="project" value="TreeGrafter"/>
</dbReference>
<dbReference type="GO" id="GO:0004806">
    <property type="term" value="F:triacylglycerol lipase activity"/>
    <property type="evidence" value="ECO:0007669"/>
    <property type="project" value="TreeGrafter"/>
</dbReference>